<comment type="caution">
    <text evidence="4">The sequence shown here is derived from an EMBL/GenBank/DDBJ whole genome shotgun (WGS) entry which is preliminary data.</text>
</comment>
<feature type="transmembrane region" description="Helical" evidence="3">
    <location>
        <begin position="206"/>
        <end position="225"/>
    </location>
</feature>
<dbReference type="InterPro" id="IPR050327">
    <property type="entry name" value="Proton-linked_MCT"/>
</dbReference>
<feature type="transmembrane region" description="Helical" evidence="3">
    <location>
        <begin position="340"/>
        <end position="366"/>
    </location>
</feature>
<comment type="subcellular location">
    <subcellularLocation>
        <location evidence="1">Membrane</location>
        <topology evidence="1">Multi-pass membrane protein</topology>
    </subcellularLocation>
</comment>
<comment type="similarity">
    <text evidence="2">Belongs to the major facilitator superfamily. Monocarboxylate porter (TC 2.A.1.13) family.</text>
</comment>
<feature type="transmembrane region" description="Helical" evidence="3">
    <location>
        <begin position="404"/>
        <end position="424"/>
    </location>
</feature>
<proteinExistence type="inferred from homology"/>
<evidence type="ECO:0000313" key="4">
    <source>
        <dbReference type="EMBL" id="KAK7045000.1"/>
    </source>
</evidence>
<dbReference type="PANTHER" id="PTHR11360">
    <property type="entry name" value="MONOCARBOXYLATE TRANSPORTER"/>
    <property type="match status" value="1"/>
</dbReference>
<dbReference type="Gene3D" id="1.20.1250.20">
    <property type="entry name" value="MFS general substrate transporter like domains"/>
    <property type="match status" value="2"/>
</dbReference>
<feature type="transmembrane region" description="Helical" evidence="3">
    <location>
        <begin position="139"/>
        <end position="161"/>
    </location>
</feature>
<keyword evidence="5" id="KW-1185">Reference proteome</keyword>
<feature type="transmembrane region" description="Helical" evidence="3">
    <location>
        <begin position="115"/>
        <end position="133"/>
    </location>
</feature>
<name>A0AAW0D0T8_9AGAR</name>
<feature type="transmembrane region" description="Helical" evidence="3">
    <location>
        <begin position="250"/>
        <end position="273"/>
    </location>
</feature>
<dbReference type="InterPro" id="IPR036259">
    <property type="entry name" value="MFS_trans_sf"/>
</dbReference>
<keyword evidence="3" id="KW-1133">Transmembrane helix</keyword>
<evidence type="ECO:0000256" key="2">
    <source>
        <dbReference type="ARBA" id="ARBA00006727"/>
    </source>
</evidence>
<keyword evidence="3" id="KW-0472">Membrane</keyword>
<sequence>MSDDDAVGSQEKSPSPTLLGAQITKSVESQAIEDPLEVPDGGGVAWRSVFGAWLILLAFGSAYSFGVYEDFYAREYLANYSPSSISWIGGVQLSLEFLLCPIVGKLFDDGKFHQLEISGGLIYVVSAFMLSLAKPGQYYQIFLAQGLGMGLGLGLTFIPTLGIVVHHFNRRKGLASGVVFSGASIGSTFFPIMLNQLFPKIGFAQTIRATAAIVPPCLLVGNLLMRTRLPPRQKTSASTMDFRFFFRDIAYLWAIFGFFLSLLGLYFPIVYIQLFGVQHHVQGSLAFYSVAIINLASGVSRIIVNHFSDMYGPFNVQILCSLCTGGMIWAMLGIHDGPSLVIISIIYGAFSGACLSMAFACFASFARGPEEVGARAGLALSLVGIAVLISAPIQGALLTDRFSWIRPAGFSGSMMFAGVICFVITRTIKAKRASTWKV</sequence>
<keyword evidence="3" id="KW-0812">Transmembrane</keyword>
<dbReference type="GO" id="GO:0022857">
    <property type="term" value="F:transmembrane transporter activity"/>
    <property type="evidence" value="ECO:0007669"/>
    <property type="project" value="InterPro"/>
</dbReference>
<dbReference type="SUPFAM" id="SSF103473">
    <property type="entry name" value="MFS general substrate transporter"/>
    <property type="match status" value="1"/>
</dbReference>
<accession>A0AAW0D0T8</accession>
<protein>
    <submittedName>
        <fullName evidence="4">MFS general substrate transporter</fullName>
    </submittedName>
</protein>
<reference evidence="4 5" key="1">
    <citation type="journal article" date="2024" name="J Genomics">
        <title>Draft genome sequencing and assembly of Favolaschia claudopus CIRM-BRFM 2984 isolated from oak limbs.</title>
        <authorList>
            <person name="Navarro D."/>
            <person name="Drula E."/>
            <person name="Chaduli D."/>
            <person name="Cazenave R."/>
            <person name="Ahrendt S."/>
            <person name="Wang J."/>
            <person name="Lipzen A."/>
            <person name="Daum C."/>
            <person name="Barry K."/>
            <person name="Grigoriev I.V."/>
            <person name="Favel A."/>
            <person name="Rosso M.N."/>
            <person name="Martin F."/>
        </authorList>
    </citation>
    <scope>NUCLEOTIDE SEQUENCE [LARGE SCALE GENOMIC DNA]</scope>
    <source>
        <strain evidence="4 5">CIRM-BRFM 2984</strain>
    </source>
</reference>
<dbReference type="GO" id="GO:0016020">
    <property type="term" value="C:membrane"/>
    <property type="evidence" value="ECO:0007669"/>
    <property type="project" value="UniProtKB-SubCell"/>
</dbReference>
<evidence type="ECO:0000256" key="1">
    <source>
        <dbReference type="ARBA" id="ARBA00004141"/>
    </source>
</evidence>
<dbReference type="InterPro" id="IPR011701">
    <property type="entry name" value="MFS"/>
</dbReference>
<feature type="transmembrane region" description="Helical" evidence="3">
    <location>
        <begin position="44"/>
        <end position="65"/>
    </location>
</feature>
<dbReference type="AlphaFoldDB" id="A0AAW0D0T8"/>
<feature type="transmembrane region" description="Helical" evidence="3">
    <location>
        <begin position="285"/>
        <end position="304"/>
    </location>
</feature>
<dbReference type="PANTHER" id="PTHR11360:SF252">
    <property type="entry name" value="MAJOR FACILITATOR SUPERFAMILY (MFS) PROFILE DOMAIN-CONTAINING PROTEIN-RELATED"/>
    <property type="match status" value="1"/>
</dbReference>
<feature type="transmembrane region" description="Helical" evidence="3">
    <location>
        <begin position="316"/>
        <end position="334"/>
    </location>
</feature>
<feature type="transmembrane region" description="Helical" evidence="3">
    <location>
        <begin position="378"/>
        <end position="398"/>
    </location>
</feature>
<dbReference type="Proteomes" id="UP001362999">
    <property type="component" value="Unassembled WGS sequence"/>
</dbReference>
<feature type="transmembrane region" description="Helical" evidence="3">
    <location>
        <begin position="173"/>
        <end position="194"/>
    </location>
</feature>
<dbReference type="EMBL" id="JAWWNJ010000011">
    <property type="protein sequence ID" value="KAK7045000.1"/>
    <property type="molecule type" value="Genomic_DNA"/>
</dbReference>
<dbReference type="Pfam" id="PF07690">
    <property type="entry name" value="MFS_1"/>
    <property type="match status" value="1"/>
</dbReference>
<evidence type="ECO:0000256" key="3">
    <source>
        <dbReference type="SAM" id="Phobius"/>
    </source>
</evidence>
<gene>
    <name evidence="4" type="ORF">R3P38DRAFT_185135</name>
</gene>
<organism evidence="4 5">
    <name type="scientific">Favolaschia claudopus</name>
    <dbReference type="NCBI Taxonomy" id="2862362"/>
    <lineage>
        <taxon>Eukaryota</taxon>
        <taxon>Fungi</taxon>
        <taxon>Dikarya</taxon>
        <taxon>Basidiomycota</taxon>
        <taxon>Agaricomycotina</taxon>
        <taxon>Agaricomycetes</taxon>
        <taxon>Agaricomycetidae</taxon>
        <taxon>Agaricales</taxon>
        <taxon>Marasmiineae</taxon>
        <taxon>Mycenaceae</taxon>
        <taxon>Favolaschia</taxon>
    </lineage>
</organism>
<evidence type="ECO:0000313" key="5">
    <source>
        <dbReference type="Proteomes" id="UP001362999"/>
    </source>
</evidence>